<dbReference type="FunFam" id="3.30.40.10:FF:000060">
    <property type="entry name" value="ubiquitin conjugation factor E4 B"/>
    <property type="match status" value="1"/>
</dbReference>
<name>A0AA88HQR8_ARTSF</name>
<organism evidence="20 21">
    <name type="scientific">Artemia franciscana</name>
    <name type="common">Brine shrimp</name>
    <name type="synonym">Artemia sanfranciscana</name>
    <dbReference type="NCBI Taxonomy" id="6661"/>
    <lineage>
        <taxon>Eukaryota</taxon>
        <taxon>Metazoa</taxon>
        <taxon>Ecdysozoa</taxon>
        <taxon>Arthropoda</taxon>
        <taxon>Crustacea</taxon>
        <taxon>Branchiopoda</taxon>
        <taxon>Anostraca</taxon>
        <taxon>Artemiidae</taxon>
        <taxon>Artemia</taxon>
    </lineage>
</organism>
<comment type="subcellular location">
    <subcellularLocation>
        <location evidence="3">Cytoplasm</location>
    </subcellularLocation>
    <subcellularLocation>
        <location evidence="2">Nucleus</location>
    </subcellularLocation>
</comment>
<keyword evidence="7" id="KW-0963">Cytoplasm</keyword>
<evidence type="ECO:0000256" key="18">
    <source>
        <dbReference type="SAM" id="MobiDB-lite"/>
    </source>
</evidence>
<dbReference type="PANTHER" id="PTHR13931:SF2">
    <property type="entry name" value="UBIQUITIN CONJUGATION FACTOR E4 B"/>
    <property type="match status" value="1"/>
</dbReference>
<dbReference type="Proteomes" id="UP001187531">
    <property type="component" value="Unassembled WGS sequence"/>
</dbReference>
<dbReference type="InterPro" id="IPR045132">
    <property type="entry name" value="UBE4"/>
</dbReference>
<keyword evidence="12" id="KW-0539">Nucleus</keyword>
<feature type="compositionally biased region" description="Basic and acidic residues" evidence="18">
    <location>
        <begin position="26"/>
        <end position="41"/>
    </location>
</feature>
<feature type="domain" description="U-box" evidence="19">
    <location>
        <begin position="975"/>
        <end position="1049"/>
    </location>
</feature>
<evidence type="ECO:0000256" key="1">
    <source>
        <dbReference type="ARBA" id="ARBA00000900"/>
    </source>
</evidence>
<keyword evidence="10" id="KW-0833">Ubl conjugation pathway</keyword>
<dbReference type="PANTHER" id="PTHR13931">
    <property type="entry name" value="UBIQUITINATION FACTOR E4"/>
    <property type="match status" value="1"/>
</dbReference>
<evidence type="ECO:0000256" key="15">
    <source>
        <dbReference type="ARBA" id="ARBA00081821"/>
    </source>
</evidence>
<dbReference type="SMART" id="SM00504">
    <property type="entry name" value="Ubox"/>
    <property type="match status" value="1"/>
</dbReference>
<comment type="catalytic activity">
    <reaction evidence="1">
        <text>S-ubiquitinyl-[E2 ubiquitin-conjugating enzyme]-L-cysteine + [acceptor protein]-L-lysine = [E2 ubiquitin-conjugating enzyme]-L-cysteine + N(6)-ubiquitinyl-[acceptor protein]-L-lysine.</text>
        <dbReference type="EC" id="2.3.2.27"/>
    </reaction>
</comment>
<dbReference type="EC" id="2.3.2.27" evidence="6"/>
<dbReference type="Pfam" id="PF10408">
    <property type="entry name" value="Ufd2P_core"/>
    <property type="match status" value="1"/>
</dbReference>
<evidence type="ECO:0000256" key="11">
    <source>
        <dbReference type="ARBA" id="ARBA00022990"/>
    </source>
</evidence>
<dbReference type="GO" id="GO:0006511">
    <property type="term" value="P:ubiquitin-dependent protein catabolic process"/>
    <property type="evidence" value="ECO:0007669"/>
    <property type="project" value="InterPro"/>
</dbReference>
<keyword evidence="9" id="KW-0808">Transferase</keyword>
<keyword evidence="17" id="KW-0175">Coiled coil</keyword>
<comment type="pathway">
    <text evidence="4">Protein modification; protein ubiquitination.</text>
</comment>
<comment type="similarity">
    <text evidence="5">Belongs to the ubiquitin conjugation factor E4 family.</text>
</comment>
<sequence length="1049" mass="119903">MSDLSPEEVRRRRLARLGVLESQGSPRKEESSSQSDKDKSSQEVSQDSSVNDVEMTSQPSQPTESPELSKTQSTIDFEASMDIDTPVGSLEAGIGSKRKYAKREREPSITFDTTEETVRAAVSQILDIPLNELSSPHVISCDNNLDDIMFSKLFEMSGKTKTSVTPQLLSYLTQSYGRVGTYELNHPKRSCSAVLKEIFNHIRTLTVQYSISVLRGLFSPDNEYPSSVFLDYLGEDKLPQNYTQDLILALEKEDGAITEVFAPILLHIQSRMLSMTVEKNGACNPAQILLDLCQLRGKKTDKPIQEEMVKLVNWSPDSSLTEAEGREFSRVSYLGTFLGLSLFAEDDPRVADLILDGNETNRVKEVKVVAAQDSLETTRMQVYQIIKSLLVTPNLRDRVLDWMAKILKKNQKRAQMNASTRNLATDGFMLNFLSVLQLLSTKVDIAKVDPYYLFHPEALVDVTEETRLKFSSVQAKAFLDSLRERSTKPWSSNIKFLTHCWFLTITAHHLSVLPAIRKSQRRNRALRDYQKLVRELEQTESQWKNTPGAKKNAAMIKHWKFQITKLQRSKPCADAALLDSNMLRRTILFYNSVADFLLRILVPDYPGHWSYDAQFVPQPAPPELFAAMPEWFLEDMADYILFALQVAPDAVALSLDQSVLSCLLVLIATPHYVSNPYLIAKLVEVLFMLNPHVTPRTENLYMKLMTHILSTTLLPAALMKFYADVESTGATSEFYDKFTIRFHISIVFKSLWESSHHRDAIIEESGTGKQFVKFINMLMNDTTYLLDESMESLKRIHEAQELMADTNAWSELTAEQRQSRQSQMGDDERMCRSYLTLARETVDMFHYLTQKIREPFMRPELVDRLSAMLNHNLKQLTSPECKNLKVKKADQYGWDPKRLLSNLTDIYLHLDSDTFAQALAADERSFSRELFEDAAVRLERNLNKTPMQILQWRDLASRACEARLRNKKQDIDYSDAPDEFMDPLMDTLMEDPVILPSSGKVMDRSIILRHLLNSSTDPFNRQPLTEEMLVPASELKQKIQEWKVQKSSE</sequence>
<dbReference type="PROSITE" id="PS51698">
    <property type="entry name" value="U_BOX"/>
    <property type="match status" value="1"/>
</dbReference>
<evidence type="ECO:0000256" key="14">
    <source>
        <dbReference type="ARBA" id="ARBA00072779"/>
    </source>
</evidence>
<evidence type="ECO:0000256" key="17">
    <source>
        <dbReference type="SAM" id="Coils"/>
    </source>
</evidence>
<evidence type="ECO:0000259" key="19">
    <source>
        <dbReference type="PROSITE" id="PS51698"/>
    </source>
</evidence>
<evidence type="ECO:0000256" key="13">
    <source>
        <dbReference type="ARBA" id="ARBA00056267"/>
    </source>
</evidence>
<dbReference type="Gene3D" id="3.30.40.10">
    <property type="entry name" value="Zinc/RING finger domain, C3HC4 (zinc finger)"/>
    <property type="match status" value="1"/>
</dbReference>
<dbReference type="InterPro" id="IPR019474">
    <property type="entry name" value="Ub_conjug_fac_E4_core"/>
</dbReference>
<dbReference type="Pfam" id="PF04564">
    <property type="entry name" value="U-box"/>
    <property type="match status" value="1"/>
</dbReference>
<dbReference type="GO" id="GO:0005634">
    <property type="term" value="C:nucleus"/>
    <property type="evidence" value="ECO:0007669"/>
    <property type="project" value="UniProtKB-SubCell"/>
</dbReference>
<feature type="coiled-coil region" evidence="17">
    <location>
        <begin position="519"/>
        <end position="546"/>
    </location>
</feature>
<keyword evidence="21" id="KW-1185">Reference proteome</keyword>
<evidence type="ECO:0000256" key="3">
    <source>
        <dbReference type="ARBA" id="ARBA00004496"/>
    </source>
</evidence>
<evidence type="ECO:0000256" key="10">
    <source>
        <dbReference type="ARBA" id="ARBA00022786"/>
    </source>
</evidence>
<dbReference type="InterPro" id="IPR013083">
    <property type="entry name" value="Znf_RING/FYVE/PHD"/>
</dbReference>
<evidence type="ECO:0000256" key="16">
    <source>
        <dbReference type="ARBA" id="ARBA00083610"/>
    </source>
</evidence>
<evidence type="ECO:0000313" key="21">
    <source>
        <dbReference type="Proteomes" id="UP001187531"/>
    </source>
</evidence>
<dbReference type="SUPFAM" id="SSF57850">
    <property type="entry name" value="RING/U-box"/>
    <property type="match status" value="1"/>
</dbReference>
<evidence type="ECO:0000256" key="6">
    <source>
        <dbReference type="ARBA" id="ARBA00012483"/>
    </source>
</evidence>
<keyword evidence="8" id="KW-0597">Phosphoprotein</keyword>
<proteinExistence type="inferred from homology"/>
<dbReference type="InterPro" id="IPR003613">
    <property type="entry name" value="Ubox_domain"/>
</dbReference>
<dbReference type="AlphaFoldDB" id="A0AA88HQR8"/>
<accession>A0AA88HQR8</accession>
<comment type="function">
    <text evidence="13">Ubiquitin-protein ligase that probably functions as an E3 ligase in conjunction with specific E1 and E2 ligases. May also function as an E4 ligase mediating the assembly of polyubiquitin chains on substrates ubiquitinated by another E3 ubiquitin ligase. May regulate myosin assembly in striated muscles together with STUB1 and VCP/p97 by targeting myosin chaperone UNC45B for proteasomal degradation.</text>
</comment>
<evidence type="ECO:0000256" key="7">
    <source>
        <dbReference type="ARBA" id="ARBA00022490"/>
    </source>
</evidence>
<dbReference type="GO" id="GO:0034450">
    <property type="term" value="F:ubiquitin-ubiquitin ligase activity"/>
    <property type="evidence" value="ECO:0007669"/>
    <property type="project" value="InterPro"/>
</dbReference>
<dbReference type="GO" id="GO:0000151">
    <property type="term" value="C:ubiquitin ligase complex"/>
    <property type="evidence" value="ECO:0007669"/>
    <property type="project" value="InterPro"/>
</dbReference>
<dbReference type="EMBL" id="JAVRJZ010000017">
    <property type="protein sequence ID" value="KAK2710161.1"/>
    <property type="molecule type" value="Genomic_DNA"/>
</dbReference>
<evidence type="ECO:0000256" key="9">
    <source>
        <dbReference type="ARBA" id="ARBA00022679"/>
    </source>
</evidence>
<evidence type="ECO:0000256" key="5">
    <source>
        <dbReference type="ARBA" id="ARBA00007434"/>
    </source>
</evidence>
<dbReference type="CDD" id="cd16658">
    <property type="entry name" value="RING-Ubox_UBE4B"/>
    <property type="match status" value="1"/>
</dbReference>
<gene>
    <name evidence="20" type="ORF">QYM36_013732</name>
</gene>
<dbReference type="GO" id="GO:0036503">
    <property type="term" value="P:ERAD pathway"/>
    <property type="evidence" value="ECO:0007669"/>
    <property type="project" value="InterPro"/>
</dbReference>
<evidence type="ECO:0000256" key="4">
    <source>
        <dbReference type="ARBA" id="ARBA00004906"/>
    </source>
</evidence>
<feature type="region of interest" description="Disordered" evidence="18">
    <location>
        <begin position="1"/>
        <end position="105"/>
    </location>
</feature>
<feature type="compositionally biased region" description="Polar residues" evidence="18">
    <location>
        <begin position="54"/>
        <end position="75"/>
    </location>
</feature>
<evidence type="ECO:0000256" key="2">
    <source>
        <dbReference type="ARBA" id="ARBA00004123"/>
    </source>
</evidence>
<evidence type="ECO:0000256" key="8">
    <source>
        <dbReference type="ARBA" id="ARBA00022553"/>
    </source>
</evidence>
<comment type="caution">
    <text evidence="20">The sequence shown here is derived from an EMBL/GenBank/DDBJ whole genome shotgun (WGS) entry which is preliminary data.</text>
</comment>
<keyword evidence="11" id="KW-0007">Acetylation</keyword>
<dbReference type="GO" id="GO:0000209">
    <property type="term" value="P:protein polyubiquitination"/>
    <property type="evidence" value="ECO:0007669"/>
    <property type="project" value="TreeGrafter"/>
</dbReference>
<dbReference type="GO" id="GO:0005737">
    <property type="term" value="C:cytoplasm"/>
    <property type="evidence" value="ECO:0007669"/>
    <property type="project" value="UniProtKB-SubCell"/>
</dbReference>
<evidence type="ECO:0000313" key="20">
    <source>
        <dbReference type="EMBL" id="KAK2710161.1"/>
    </source>
</evidence>
<evidence type="ECO:0000256" key="12">
    <source>
        <dbReference type="ARBA" id="ARBA00023242"/>
    </source>
</evidence>
<reference evidence="20" key="1">
    <citation type="submission" date="2023-07" db="EMBL/GenBank/DDBJ databases">
        <title>Chromosome-level genome assembly of Artemia franciscana.</title>
        <authorList>
            <person name="Jo E."/>
        </authorList>
    </citation>
    <scope>NUCLEOTIDE SEQUENCE</scope>
    <source>
        <tissue evidence="20">Whole body</tissue>
    </source>
</reference>
<protein>
    <recommendedName>
        <fullName evidence="14">Ubiquitin conjugation factor E4 B</fullName>
        <ecNumber evidence="6">2.3.2.27</ecNumber>
    </recommendedName>
    <alternativeName>
        <fullName evidence="16">RING-type E3 ubiquitin transferase E4 B</fullName>
    </alternativeName>
    <alternativeName>
        <fullName evidence="15">Ubiquitin fusion degradation protein 2</fullName>
    </alternativeName>
</protein>